<sequence>MSQGALGAPRIFTSLGEFIGSIGVEGGQGTSDAIFGSYDDHEQYGLLGPQDYGPGNGGFVSETMGDLW</sequence>
<reference evidence="3" key="2">
    <citation type="submission" date="2012-11" db="EMBL/GenBank/DDBJ databases">
        <authorList>
            <person name="Kuo A."/>
            <person name="Curtis B.A."/>
            <person name="Tanifuji G."/>
            <person name="Burki F."/>
            <person name="Gruber A."/>
            <person name="Irimia M."/>
            <person name="Maruyama S."/>
            <person name="Arias M.C."/>
            <person name="Ball S.G."/>
            <person name="Gile G.H."/>
            <person name="Hirakawa Y."/>
            <person name="Hopkins J.F."/>
            <person name="Rensing S.A."/>
            <person name="Schmutz J."/>
            <person name="Symeonidi A."/>
            <person name="Elias M."/>
            <person name="Eveleigh R.J."/>
            <person name="Herman E.K."/>
            <person name="Klute M.J."/>
            <person name="Nakayama T."/>
            <person name="Obornik M."/>
            <person name="Reyes-Prieto A."/>
            <person name="Armbrust E.V."/>
            <person name="Aves S.J."/>
            <person name="Beiko R.G."/>
            <person name="Coutinho P."/>
            <person name="Dacks J.B."/>
            <person name="Durnford D.G."/>
            <person name="Fast N.M."/>
            <person name="Green B.R."/>
            <person name="Grisdale C."/>
            <person name="Hempe F."/>
            <person name="Henrissat B."/>
            <person name="Hoppner M.P."/>
            <person name="Ishida K.-I."/>
            <person name="Kim E."/>
            <person name="Koreny L."/>
            <person name="Kroth P.G."/>
            <person name="Liu Y."/>
            <person name="Malik S.-B."/>
            <person name="Maier U.G."/>
            <person name="McRose D."/>
            <person name="Mock T."/>
            <person name="Neilson J.A."/>
            <person name="Onodera N.T."/>
            <person name="Poole A.M."/>
            <person name="Pritham E.J."/>
            <person name="Richards T.A."/>
            <person name="Rocap G."/>
            <person name="Roy S.W."/>
            <person name="Sarai C."/>
            <person name="Schaack S."/>
            <person name="Shirato S."/>
            <person name="Slamovits C.H."/>
            <person name="Spencer D.F."/>
            <person name="Suzuki S."/>
            <person name="Worden A.Z."/>
            <person name="Zauner S."/>
            <person name="Barry K."/>
            <person name="Bell C."/>
            <person name="Bharti A.K."/>
            <person name="Crow J.A."/>
            <person name="Grimwood J."/>
            <person name="Kramer R."/>
            <person name="Lindquist E."/>
            <person name="Lucas S."/>
            <person name="Salamov A."/>
            <person name="McFadden G.I."/>
            <person name="Lane C.E."/>
            <person name="Keeling P.J."/>
            <person name="Gray M.W."/>
            <person name="Grigoriev I.V."/>
            <person name="Archibald J.M."/>
        </authorList>
    </citation>
    <scope>NUCLEOTIDE SEQUENCE</scope>
    <source>
        <strain evidence="3">CCMP2712</strain>
    </source>
</reference>
<dbReference type="EnsemblProtists" id="EKX35460">
    <property type="protein sequence ID" value="EKX35460"/>
    <property type="gene ID" value="GUITHDRAFT_155490"/>
</dbReference>
<dbReference type="RefSeq" id="XP_005822440.1">
    <property type="nucleotide sequence ID" value="XM_005822383.1"/>
</dbReference>
<dbReference type="EMBL" id="JH993090">
    <property type="protein sequence ID" value="EKX35460.1"/>
    <property type="molecule type" value="Genomic_DNA"/>
</dbReference>
<organism evidence="1">
    <name type="scientific">Guillardia theta (strain CCMP2712)</name>
    <name type="common">Cryptophyte</name>
    <dbReference type="NCBI Taxonomy" id="905079"/>
    <lineage>
        <taxon>Eukaryota</taxon>
        <taxon>Cryptophyceae</taxon>
        <taxon>Pyrenomonadales</taxon>
        <taxon>Geminigeraceae</taxon>
        <taxon>Guillardia</taxon>
    </lineage>
</organism>
<dbReference type="GeneID" id="17292212"/>
<dbReference type="AlphaFoldDB" id="L1II21"/>
<dbReference type="PaxDb" id="55529-EKX35460"/>
<accession>L1II21</accession>
<reference evidence="2" key="3">
    <citation type="submission" date="2015-06" db="UniProtKB">
        <authorList>
            <consortium name="EnsemblProtists"/>
        </authorList>
    </citation>
    <scope>IDENTIFICATION</scope>
</reference>
<dbReference type="Proteomes" id="UP000011087">
    <property type="component" value="Unassembled WGS sequence"/>
</dbReference>
<keyword evidence="3" id="KW-1185">Reference proteome</keyword>
<proteinExistence type="predicted"/>
<dbReference type="KEGG" id="gtt:GUITHDRAFT_155490"/>
<evidence type="ECO:0000313" key="1">
    <source>
        <dbReference type="EMBL" id="EKX35460.1"/>
    </source>
</evidence>
<evidence type="ECO:0000313" key="2">
    <source>
        <dbReference type="EnsemblProtists" id="EKX35460"/>
    </source>
</evidence>
<evidence type="ECO:0000313" key="3">
    <source>
        <dbReference type="Proteomes" id="UP000011087"/>
    </source>
</evidence>
<gene>
    <name evidence="1" type="ORF">GUITHDRAFT_155490</name>
</gene>
<feature type="non-terminal residue" evidence="1">
    <location>
        <position position="68"/>
    </location>
</feature>
<dbReference type="HOGENOM" id="CLU_2801940_0_0_1"/>
<protein>
    <submittedName>
        <fullName evidence="1 2">Uncharacterized protein</fullName>
    </submittedName>
</protein>
<name>L1II21_GUITC</name>
<reference evidence="1 3" key="1">
    <citation type="journal article" date="2012" name="Nature">
        <title>Algal genomes reveal evolutionary mosaicism and the fate of nucleomorphs.</title>
        <authorList>
            <consortium name="DOE Joint Genome Institute"/>
            <person name="Curtis B.A."/>
            <person name="Tanifuji G."/>
            <person name="Burki F."/>
            <person name="Gruber A."/>
            <person name="Irimia M."/>
            <person name="Maruyama S."/>
            <person name="Arias M.C."/>
            <person name="Ball S.G."/>
            <person name="Gile G.H."/>
            <person name="Hirakawa Y."/>
            <person name="Hopkins J.F."/>
            <person name="Kuo A."/>
            <person name="Rensing S.A."/>
            <person name="Schmutz J."/>
            <person name="Symeonidi A."/>
            <person name="Elias M."/>
            <person name="Eveleigh R.J."/>
            <person name="Herman E.K."/>
            <person name="Klute M.J."/>
            <person name="Nakayama T."/>
            <person name="Obornik M."/>
            <person name="Reyes-Prieto A."/>
            <person name="Armbrust E.V."/>
            <person name="Aves S.J."/>
            <person name="Beiko R.G."/>
            <person name="Coutinho P."/>
            <person name="Dacks J.B."/>
            <person name="Durnford D.G."/>
            <person name="Fast N.M."/>
            <person name="Green B.R."/>
            <person name="Grisdale C.J."/>
            <person name="Hempel F."/>
            <person name="Henrissat B."/>
            <person name="Hoppner M.P."/>
            <person name="Ishida K."/>
            <person name="Kim E."/>
            <person name="Koreny L."/>
            <person name="Kroth P.G."/>
            <person name="Liu Y."/>
            <person name="Malik S.B."/>
            <person name="Maier U.G."/>
            <person name="McRose D."/>
            <person name="Mock T."/>
            <person name="Neilson J.A."/>
            <person name="Onodera N.T."/>
            <person name="Poole A.M."/>
            <person name="Pritham E.J."/>
            <person name="Richards T.A."/>
            <person name="Rocap G."/>
            <person name="Roy S.W."/>
            <person name="Sarai C."/>
            <person name="Schaack S."/>
            <person name="Shirato S."/>
            <person name="Slamovits C.H."/>
            <person name="Spencer D.F."/>
            <person name="Suzuki S."/>
            <person name="Worden A.Z."/>
            <person name="Zauner S."/>
            <person name="Barry K."/>
            <person name="Bell C."/>
            <person name="Bharti A.K."/>
            <person name="Crow J.A."/>
            <person name="Grimwood J."/>
            <person name="Kramer R."/>
            <person name="Lindquist E."/>
            <person name="Lucas S."/>
            <person name="Salamov A."/>
            <person name="McFadden G.I."/>
            <person name="Lane C.E."/>
            <person name="Keeling P.J."/>
            <person name="Gray M.W."/>
            <person name="Grigoriev I.V."/>
            <person name="Archibald J.M."/>
        </authorList>
    </citation>
    <scope>NUCLEOTIDE SEQUENCE</scope>
    <source>
        <strain evidence="1 3">CCMP2712</strain>
    </source>
</reference>